<comment type="caution">
    <text evidence="1">The sequence shown here is derived from an EMBL/GenBank/DDBJ whole genome shotgun (WGS) entry which is preliminary data.</text>
</comment>
<dbReference type="PANTHER" id="PTHR31630:SF6">
    <property type="entry name" value="PHYTANOYL-COA DIOXYGENASE-RELATED"/>
    <property type="match status" value="1"/>
</dbReference>
<keyword evidence="2" id="KW-1185">Reference proteome</keyword>
<organism evidence="1 2">
    <name type="scientific">Cylindrotheca closterium</name>
    <dbReference type="NCBI Taxonomy" id="2856"/>
    <lineage>
        <taxon>Eukaryota</taxon>
        <taxon>Sar</taxon>
        <taxon>Stramenopiles</taxon>
        <taxon>Ochrophyta</taxon>
        <taxon>Bacillariophyta</taxon>
        <taxon>Bacillariophyceae</taxon>
        <taxon>Bacillariophycidae</taxon>
        <taxon>Bacillariales</taxon>
        <taxon>Bacillariaceae</taxon>
        <taxon>Cylindrotheca</taxon>
    </lineage>
</organism>
<accession>A0AAD2CTB3</accession>
<sequence>MTLQNWQVDLAEKGYAVIPDVLTPDECLSLENGFWNFWRRLSGGLLKKEDSETWRIIYDFFPLHGMLSQHFSIGHMQEIWNVRSHERVKSVFETIWGTDDLVVSFDGASTGFAPEVTGRGWHRKDWLHIDQSPHRSDFECIQAWVTAEEVGTGDGTLMVLEGSHKLHAEFAKHFGLKKDKAYRSDWLKLTPEQNQWYRDQGCAELAIECPKGSMVLWDSRTVHAGRSPLKGRATPRNRFVAYVCMMPASRMQPIEWNKKQRACLEGRVTNHWAASRVKLFPKSPRTYGKPLPVIPNYEPPHLTHEQARLAGWPNPEECPLTIEDREERLRGVELALREMDVGKKRSKRKLPS</sequence>
<proteinExistence type="predicted"/>
<dbReference type="Pfam" id="PF05721">
    <property type="entry name" value="PhyH"/>
    <property type="match status" value="1"/>
</dbReference>
<dbReference type="SUPFAM" id="SSF51197">
    <property type="entry name" value="Clavaminate synthase-like"/>
    <property type="match status" value="1"/>
</dbReference>
<dbReference type="InterPro" id="IPR008775">
    <property type="entry name" value="Phytyl_CoA_dOase-like"/>
</dbReference>
<name>A0AAD2CTB3_9STRA</name>
<dbReference type="Proteomes" id="UP001295423">
    <property type="component" value="Unassembled WGS sequence"/>
</dbReference>
<dbReference type="PANTHER" id="PTHR31630">
    <property type="entry name" value="PHYTANOYL-COA DIOXYGENASE-RELATED-RELATED"/>
    <property type="match status" value="1"/>
</dbReference>
<reference evidence="1" key="1">
    <citation type="submission" date="2023-08" db="EMBL/GenBank/DDBJ databases">
        <authorList>
            <person name="Audoor S."/>
            <person name="Bilcke G."/>
        </authorList>
    </citation>
    <scope>NUCLEOTIDE SEQUENCE</scope>
</reference>
<dbReference type="AlphaFoldDB" id="A0AAD2CTB3"/>
<gene>
    <name evidence="1" type="ORF">CYCCA115_LOCUS7969</name>
</gene>
<protein>
    <recommendedName>
        <fullName evidence="3">Phytanoyl-CoA dioxygenase</fullName>
    </recommendedName>
</protein>
<evidence type="ECO:0000313" key="2">
    <source>
        <dbReference type="Proteomes" id="UP001295423"/>
    </source>
</evidence>
<evidence type="ECO:0000313" key="1">
    <source>
        <dbReference type="EMBL" id="CAJ1942482.1"/>
    </source>
</evidence>
<dbReference type="EMBL" id="CAKOGP040001112">
    <property type="protein sequence ID" value="CAJ1942482.1"/>
    <property type="molecule type" value="Genomic_DNA"/>
</dbReference>
<evidence type="ECO:0008006" key="3">
    <source>
        <dbReference type="Google" id="ProtNLM"/>
    </source>
</evidence>
<dbReference type="Gene3D" id="2.60.120.620">
    <property type="entry name" value="q2cbj1_9rhob like domain"/>
    <property type="match status" value="1"/>
</dbReference>